<name>R7ZE26_LYSSH</name>
<dbReference type="HOGENOM" id="CLU_2494167_0_0_9"/>
<gene>
    <name evidence="1" type="ORF">H131_11858</name>
</gene>
<organism evidence="1 2">
    <name type="scientific">Lysinibacillus sphaericus OT4b.31</name>
    <dbReference type="NCBI Taxonomy" id="1285586"/>
    <lineage>
        <taxon>Bacteria</taxon>
        <taxon>Bacillati</taxon>
        <taxon>Bacillota</taxon>
        <taxon>Bacilli</taxon>
        <taxon>Bacillales</taxon>
        <taxon>Bacillaceae</taxon>
        <taxon>Lysinibacillus</taxon>
    </lineage>
</organism>
<proteinExistence type="predicted"/>
<accession>R7ZE26</accession>
<dbReference type="PATRIC" id="fig|1285586.5.peg.2412"/>
<dbReference type="AlphaFoldDB" id="R7ZE26"/>
<comment type="caution">
    <text evidence="1">The sequence shown here is derived from an EMBL/GenBank/DDBJ whole genome shotgun (WGS) entry which is preliminary data.</text>
</comment>
<dbReference type="eggNOG" id="ENOG502ZK46">
    <property type="taxonomic scope" value="Bacteria"/>
</dbReference>
<dbReference type="RefSeq" id="WP_010859314.1">
    <property type="nucleotide sequence ID" value="NZ_KB933398.1"/>
</dbReference>
<evidence type="ECO:0000313" key="2">
    <source>
        <dbReference type="Proteomes" id="UP000013911"/>
    </source>
</evidence>
<dbReference type="Proteomes" id="UP000013911">
    <property type="component" value="Unassembled WGS sequence"/>
</dbReference>
<evidence type="ECO:0000313" key="1">
    <source>
        <dbReference type="EMBL" id="EON72269.1"/>
    </source>
</evidence>
<reference evidence="1 2" key="1">
    <citation type="submission" date="2013-04" db="EMBL/GenBank/DDBJ databases">
        <title>Draft genome of the heavy metal tolerant bacterium Lysinibacillus sphaericus strain OT4b.31.</title>
        <authorList>
            <person name="Pena-Montenegro T.D."/>
            <person name="Dussan J."/>
        </authorList>
    </citation>
    <scope>NUCLEOTIDE SEQUENCE [LARGE SCALE GENOMIC DNA]</scope>
    <source>
        <strain evidence="1 2">OT4b.31</strain>
    </source>
</reference>
<protein>
    <submittedName>
        <fullName evidence="1">Uncharacterized protein</fullName>
    </submittedName>
</protein>
<dbReference type="EMBL" id="AQPX01000018">
    <property type="protein sequence ID" value="EON72269.1"/>
    <property type="molecule type" value="Genomic_DNA"/>
</dbReference>
<dbReference type="OrthoDB" id="2674087at2"/>
<sequence>MKINIICEKCETEVELTPKTVGRHASLNDLGNRFRISEIKLDENFDEDEPPKEFSDLDIRVEELRIDCKNCGEYIVLTDFPTYVYR</sequence>